<dbReference type="InterPro" id="IPR035965">
    <property type="entry name" value="PAS-like_dom_sf"/>
</dbReference>
<dbReference type="PROSITE" id="PS50885">
    <property type="entry name" value="HAMP"/>
    <property type="match status" value="1"/>
</dbReference>
<dbReference type="GO" id="GO:0007165">
    <property type="term" value="P:signal transduction"/>
    <property type="evidence" value="ECO:0007669"/>
    <property type="project" value="InterPro"/>
</dbReference>
<dbReference type="SUPFAM" id="SSF55785">
    <property type="entry name" value="PYP-like sensor domain (PAS domain)"/>
    <property type="match status" value="1"/>
</dbReference>
<dbReference type="Pfam" id="PF00672">
    <property type="entry name" value="HAMP"/>
    <property type="match status" value="1"/>
</dbReference>
<keyword evidence="2" id="KW-0472">Membrane</keyword>
<dbReference type="EMBL" id="AP024714">
    <property type="protein sequence ID" value="BCX81313.1"/>
    <property type="molecule type" value="Genomic_DNA"/>
</dbReference>
<gene>
    <name evidence="8" type="ORF">MIT9_P0891</name>
</gene>
<evidence type="ECO:0000313" key="8">
    <source>
        <dbReference type="EMBL" id="BCX81313.1"/>
    </source>
</evidence>
<dbReference type="CDD" id="cd01948">
    <property type="entry name" value="EAL"/>
    <property type="match status" value="1"/>
</dbReference>
<evidence type="ECO:0000259" key="6">
    <source>
        <dbReference type="PROSITE" id="PS50885"/>
    </source>
</evidence>
<dbReference type="SMART" id="SM00052">
    <property type="entry name" value="EAL"/>
    <property type="match status" value="1"/>
</dbReference>
<evidence type="ECO:0000313" key="9">
    <source>
        <dbReference type="Proteomes" id="UP001321825"/>
    </source>
</evidence>
<dbReference type="SMART" id="SM00086">
    <property type="entry name" value="PAC"/>
    <property type="match status" value="1"/>
</dbReference>
<dbReference type="GO" id="GO:0003824">
    <property type="term" value="F:catalytic activity"/>
    <property type="evidence" value="ECO:0007669"/>
    <property type="project" value="UniProtKB-ARBA"/>
</dbReference>
<feature type="domain" description="PAS" evidence="3">
    <location>
        <begin position="237"/>
        <end position="311"/>
    </location>
</feature>
<dbReference type="RefSeq" id="WP_317706245.1">
    <property type="nucleotide sequence ID" value="NZ_AP024714.1"/>
</dbReference>
<evidence type="ECO:0000256" key="2">
    <source>
        <dbReference type="SAM" id="Phobius"/>
    </source>
</evidence>
<dbReference type="CDD" id="cd06225">
    <property type="entry name" value="HAMP"/>
    <property type="match status" value="1"/>
</dbReference>
<dbReference type="Gene3D" id="3.30.450.20">
    <property type="entry name" value="PAS domain"/>
    <property type="match status" value="1"/>
</dbReference>
<dbReference type="Gene3D" id="6.10.340.10">
    <property type="match status" value="1"/>
</dbReference>
<dbReference type="InterPro" id="IPR029787">
    <property type="entry name" value="Nucleotide_cyclase"/>
</dbReference>
<feature type="transmembrane region" description="Helical" evidence="2">
    <location>
        <begin position="149"/>
        <end position="172"/>
    </location>
</feature>
<name>A0AAU9C164_9GAMM</name>
<dbReference type="CDD" id="cd01949">
    <property type="entry name" value="GGDEF"/>
    <property type="match status" value="1"/>
</dbReference>
<dbReference type="Gene3D" id="3.20.20.450">
    <property type="entry name" value="EAL domain"/>
    <property type="match status" value="1"/>
</dbReference>
<dbReference type="Proteomes" id="UP001321825">
    <property type="component" value="Chromosome"/>
</dbReference>
<dbReference type="Gene3D" id="3.30.70.270">
    <property type="match status" value="1"/>
</dbReference>
<dbReference type="InterPro" id="IPR000160">
    <property type="entry name" value="GGDEF_dom"/>
</dbReference>
<dbReference type="InterPro" id="IPR013767">
    <property type="entry name" value="PAS_fold"/>
</dbReference>
<evidence type="ECO:0000259" key="3">
    <source>
        <dbReference type="PROSITE" id="PS50112"/>
    </source>
</evidence>
<evidence type="ECO:0000259" key="7">
    <source>
        <dbReference type="PROSITE" id="PS50887"/>
    </source>
</evidence>
<dbReference type="NCBIfam" id="TIGR00254">
    <property type="entry name" value="GGDEF"/>
    <property type="match status" value="1"/>
</dbReference>
<dbReference type="InterPro" id="IPR052155">
    <property type="entry name" value="Biofilm_reg_signaling"/>
</dbReference>
<dbReference type="InterPro" id="IPR000700">
    <property type="entry name" value="PAS-assoc_C"/>
</dbReference>
<dbReference type="InterPro" id="IPR001633">
    <property type="entry name" value="EAL_dom"/>
</dbReference>
<dbReference type="FunFam" id="3.30.70.270:FF:000001">
    <property type="entry name" value="Diguanylate cyclase domain protein"/>
    <property type="match status" value="1"/>
</dbReference>
<dbReference type="CDD" id="cd00130">
    <property type="entry name" value="PAS"/>
    <property type="match status" value="1"/>
</dbReference>
<dbReference type="KEGG" id="mcau:MIT9_P0891"/>
<dbReference type="GO" id="GO:0016020">
    <property type="term" value="C:membrane"/>
    <property type="evidence" value="ECO:0007669"/>
    <property type="project" value="InterPro"/>
</dbReference>
<dbReference type="SMART" id="SM00267">
    <property type="entry name" value="GGDEF"/>
    <property type="match status" value="1"/>
</dbReference>
<dbReference type="PROSITE" id="PS50883">
    <property type="entry name" value="EAL"/>
    <property type="match status" value="1"/>
</dbReference>
<dbReference type="PANTHER" id="PTHR44757:SF4">
    <property type="entry name" value="DIGUANYLATE CYCLASE DGCE-RELATED"/>
    <property type="match status" value="1"/>
</dbReference>
<evidence type="ECO:0000256" key="1">
    <source>
        <dbReference type="ARBA" id="ARBA00001946"/>
    </source>
</evidence>
<keyword evidence="2" id="KW-1133">Transmembrane helix</keyword>
<dbReference type="InterPro" id="IPR001610">
    <property type="entry name" value="PAC"/>
</dbReference>
<feature type="domain" description="HAMP" evidence="6">
    <location>
        <begin position="170"/>
        <end position="222"/>
    </location>
</feature>
<dbReference type="NCBIfam" id="TIGR00229">
    <property type="entry name" value="sensory_box"/>
    <property type="match status" value="1"/>
</dbReference>
<dbReference type="SUPFAM" id="SSF141868">
    <property type="entry name" value="EAL domain-like"/>
    <property type="match status" value="1"/>
</dbReference>
<dbReference type="Pfam" id="PF00563">
    <property type="entry name" value="EAL"/>
    <property type="match status" value="1"/>
</dbReference>
<dbReference type="GO" id="GO:0006355">
    <property type="term" value="P:regulation of DNA-templated transcription"/>
    <property type="evidence" value="ECO:0007669"/>
    <property type="project" value="InterPro"/>
</dbReference>
<organism evidence="8 9">
    <name type="scientific">Methylomarinovum caldicuralii</name>
    <dbReference type="NCBI Taxonomy" id="438856"/>
    <lineage>
        <taxon>Bacteria</taxon>
        <taxon>Pseudomonadati</taxon>
        <taxon>Pseudomonadota</taxon>
        <taxon>Gammaproteobacteria</taxon>
        <taxon>Methylococcales</taxon>
        <taxon>Methylothermaceae</taxon>
        <taxon>Methylomarinovum</taxon>
    </lineage>
</organism>
<protein>
    <submittedName>
        <fullName evidence="8">Ammonium transporter, Amt family</fullName>
    </submittedName>
</protein>
<dbReference type="InterPro" id="IPR043128">
    <property type="entry name" value="Rev_trsase/Diguanyl_cyclase"/>
</dbReference>
<dbReference type="Pfam" id="PF00990">
    <property type="entry name" value="GGDEF"/>
    <property type="match status" value="1"/>
</dbReference>
<dbReference type="PANTHER" id="PTHR44757">
    <property type="entry name" value="DIGUANYLATE CYCLASE DGCP"/>
    <property type="match status" value="1"/>
</dbReference>
<feature type="domain" description="EAL" evidence="5">
    <location>
        <begin position="542"/>
        <end position="797"/>
    </location>
</feature>
<dbReference type="PROSITE" id="PS50113">
    <property type="entry name" value="PAC"/>
    <property type="match status" value="1"/>
</dbReference>
<dbReference type="InterPro" id="IPR003660">
    <property type="entry name" value="HAMP_dom"/>
</dbReference>
<dbReference type="SMART" id="SM00304">
    <property type="entry name" value="HAMP"/>
    <property type="match status" value="1"/>
</dbReference>
<dbReference type="Pfam" id="PF00989">
    <property type="entry name" value="PAS"/>
    <property type="match status" value="1"/>
</dbReference>
<dbReference type="InterPro" id="IPR035919">
    <property type="entry name" value="EAL_sf"/>
</dbReference>
<accession>A0AAU9C164</accession>
<keyword evidence="9" id="KW-1185">Reference proteome</keyword>
<dbReference type="SUPFAM" id="SSF55073">
    <property type="entry name" value="Nucleotide cyclase"/>
    <property type="match status" value="1"/>
</dbReference>
<proteinExistence type="predicted"/>
<feature type="domain" description="GGDEF" evidence="7">
    <location>
        <begin position="398"/>
        <end position="531"/>
    </location>
</feature>
<dbReference type="PROSITE" id="PS50887">
    <property type="entry name" value="GGDEF"/>
    <property type="match status" value="1"/>
</dbReference>
<evidence type="ECO:0000259" key="4">
    <source>
        <dbReference type="PROSITE" id="PS50113"/>
    </source>
</evidence>
<dbReference type="AlphaFoldDB" id="A0AAU9C164"/>
<dbReference type="InterPro" id="IPR000014">
    <property type="entry name" value="PAS"/>
</dbReference>
<feature type="domain" description="PAC" evidence="4">
    <location>
        <begin position="316"/>
        <end position="368"/>
    </location>
</feature>
<keyword evidence="2" id="KW-0812">Transmembrane</keyword>
<dbReference type="PROSITE" id="PS50112">
    <property type="entry name" value="PAS"/>
    <property type="match status" value="1"/>
</dbReference>
<sequence length="797" mass="88942">MRSRIRSGFSLPFVLFLALSAAVIGVGFAAGQIAARLDREQLQAELARHSDSTLSLLSASLLEPLLSEDIPVIRTVVERVARADPDLCEIVVRNADGDVLVRWSRSGPHDEQLHFSGPVAFDGERLGEISLAWTSERIRQQLEARTVRVWLATTVPLAALLFLVLAIVHWLAVRPLRRICRHAEAFSRGEGSSRLPPKGSRELRLLTETVNRTLELMAQSRRQQAALEKALDEAHAAKELAEVTLHSIGDAVITTDRYGRVTYLNPVAEKLTGWRRDEAVGLSIREVFFIVDGESGERIENDPVSRALEADDVVLLEGYVKLNARDGQQYVIEDSAAPIRTREGVVLGAVLVFHDVTEQQHMREEMNYQATHDPLTGLLNRRAFEQKLRDLVEDFECKEHALLYLDLDQFKVVNDTCGHAAGDALLKQLTAVMQARLRRSDILARLGGDEFAIILPCCPFEQALACAEKLRQAVQDFRFPWQGNTFAVGVSIGLVPFRGAEQNPADVLSAADQACFAAKDAGRNRVHVYQPDDRELVQRCQEMHWVARIHRALERDDFALYVQPIVPVRGEGEGDHYEILLRMYTEDGKLVPPGAFLPAAERYDLIGLVDRWVIEAYLAWLGENPAHQEDLALASINISGTSVSDTHFLDFILRQVKASGIDPSKLCFEITETVAIANIEHARCMIAALSDLGCCFALDDFGTGMSSFGYLKHMPVDFLKIDGSFIKDLVRDPIDYALVKTINEVGHIMGKRTIAEFVEDDEILQRLREIGVDFAQGYGIGKPQPLEEWVAARRTRP</sequence>
<comment type="cofactor">
    <cofactor evidence="1">
        <name>Mg(2+)</name>
        <dbReference type="ChEBI" id="CHEBI:18420"/>
    </cofactor>
</comment>
<dbReference type="SMART" id="SM00091">
    <property type="entry name" value="PAS"/>
    <property type="match status" value="1"/>
</dbReference>
<evidence type="ECO:0000259" key="5">
    <source>
        <dbReference type="PROSITE" id="PS50883"/>
    </source>
</evidence>
<reference evidence="9" key="1">
    <citation type="journal article" date="2024" name="Int. J. Syst. Evol. Microbiol.">
        <title>Methylomarinovum tepidoasis sp. nov., a moderately thermophilic methanotroph of the family Methylothermaceae isolated from a deep-sea hydrothermal field.</title>
        <authorList>
            <person name="Hirayama H."/>
            <person name="Takaki Y."/>
            <person name="Abe M."/>
            <person name="Miyazaki M."/>
            <person name="Uematsu K."/>
            <person name="Matsui Y."/>
            <person name="Takai K."/>
        </authorList>
    </citation>
    <scope>NUCLEOTIDE SEQUENCE [LARGE SCALE GENOMIC DNA]</scope>
    <source>
        <strain evidence="9">IT-9</strain>
    </source>
</reference>